<dbReference type="AlphaFoldDB" id="A0A662Z5C0"/>
<evidence type="ECO:0000256" key="3">
    <source>
        <dbReference type="ARBA" id="ARBA00012824"/>
    </source>
</evidence>
<protein>
    <recommendedName>
        <fullName evidence="3">isochorismate synthase</fullName>
        <ecNumber evidence="3">5.4.4.2</ecNumber>
    </recommendedName>
    <alternativeName>
        <fullName evidence="5">Isochorismate mutase</fullName>
    </alternativeName>
</protein>
<sequence length="461" mass="53293">MDIKFYREAIQKIKINGDKKYISMHFSFGDSNLEPTQVLHYFDAQKGQRYWYRSKNAPHTYNKVGIQYIKSISRSKFDDEQLQENKDKLFNSIQHVDFGNENKSSLSLFGGMKFAAEETTDEWNDFNVVSFHLAKYQFDFVNKVLIITDKIKNVDLDKILDEVHEMSTTIAKTKIGAVTVPEITRSKDLFVKGWKELVRETIDRLDDDFVKVVLSRQRLIMFKQEIDTNYIFEQLDHDTQNYTIYFENHGAIFVSKTPERLYEIKGKTLFTSAIAGSIAKDTDASQDKKNQDILLHDEKNKYEHQLVADEIVHHLNEFSDEVQYSEMPKILASNFIYHLETDIEAKLKKDVNIFSILERFHPTPATGGLPKDVAMEYIVKKEFGARGLYAAPLGLIHEDNDAEFAVALRSMFIRDRSATLYAGVGIVKESEVESELEETHVKFKPMMDLLGVNDEPQDTVD</sequence>
<feature type="domain" description="Chorismate-utilising enzyme C-terminal" evidence="6">
    <location>
        <begin position="193"/>
        <end position="442"/>
    </location>
</feature>
<gene>
    <name evidence="7" type="ORF">SAMN05192557_0703</name>
</gene>
<proteinExistence type="inferred from homology"/>
<evidence type="ECO:0000256" key="4">
    <source>
        <dbReference type="ARBA" id="ARBA00023235"/>
    </source>
</evidence>
<dbReference type="PANTHER" id="PTHR42839">
    <property type="entry name" value="ISOCHORISMATE SYNTHASE ENTC"/>
    <property type="match status" value="1"/>
</dbReference>
<dbReference type="EC" id="5.4.4.2" evidence="3"/>
<dbReference type="GO" id="GO:0009697">
    <property type="term" value="P:salicylic acid biosynthetic process"/>
    <property type="evidence" value="ECO:0007669"/>
    <property type="project" value="TreeGrafter"/>
</dbReference>
<keyword evidence="8" id="KW-1185">Reference proteome</keyword>
<keyword evidence="4" id="KW-0413">Isomerase</keyword>
<evidence type="ECO:0000313" key="8">
    <source>
        <dbReference type="Proteomes" id="UP000243605"/>
    </source>
</evidence>
<organism evidence="7 8">
    <name type="scientific">Aliicoccus persicus</name>
    <dbReference type="NCBI Taxonomy" id="930138"/>
    <lineage>
        <taxon>Bacteria</taxon>
        <taxon>Bacillati</taxon>
        <taxon>Bacillota</taxon>
        <taxon>Bacilli</taxon>
        <taxon>Bacillales</taxon>
        <taxon>Staphylococcaceae</taxon>
        <taxon>Aliicoccus</taxon>
    </lineage>
</organism>
<evidence type="ECO:0000259" key="6">
    <source>
        <dbReference type="Pfam" id="PF00425"/>
    </source>
</evidence>
<dbReference type="GO" id="GO:0008909">
    <property type="term" value="F:isochorismate synthase activity"/>
    <property type="evidence" value="ECO:0007669"/>
    <property type="project" value="UniProtKB-EC"/>
</dbReference>
<dbReference type="NCBIfam" id="TIGR00543">
    <property type="entry name" value="isochor_syn"/>
    <property type="match status" value="1"/>
</dbReference>
<accession>A0A662Z5C0</accession>
<reference evidence="7 8" key="1">
    <citation type="submission" date="2016-10" db="EMBL/GenBank/DDBJ databases">
        <authorList>
            <person name="Varghese N."/>
            <person name="Submissions S."/>
        </authorList>
    </citation>
    <scope>NUCLEOTIDE SEQUENCE [LARGE SCALE GENOMIC DNA]</scope>
    <source>
        <strain evidence="7 8">IBRC-M10081</strain>
    </source>
</reference>
<name>A0A662Z5C0_9STAP</name>
<comment type="catalytic activity">
    <reaction evidence="1">
        <text>chorismate = isochorismate</text>
        <dbReference type="Rhea" id="RHEA:18985"/>
        <dbReference type="ChEBI" id="CHEBI:29748"/>
        <dbReference type="ChEBI" id="CHEBI:29780"/>
        <dbReference type="EC" id="5.4.4.2"/>
    </reaction>
</comment>
<evidence type="ECO:0000256" key="5">
    <source>
        <dbReference type="ARBA" id="ARBA00041564"/>
    </source>
</evidence>
<comment type="similarity">
    <text evidence="2">Belongs to the isochorismate synthase family.</text>
</comment>
<dbReference type="RefSeq" id="WP_091473919.1">
    <property type="nucleotide sequence ID" value="NZ_FOIT01000001.1"/>
</dbReference>
<dbReference type="Pfam" id="PF00425">
    <property type="entry name" value="Chorismate_bind"/>
    <property type="match status" value="1"/>
</dbReference>
<dbReference type="EMBL" id="FOIT01000001">
    <property type="protein sequence ID" value="SEV88181.1"/>
    <property type="molecule type" value="Genomic_DNA"/>
</dbReference>
<dbReference type="OrthoDB" id="9803598at2"/>
<dbReference type="InterPro" id="IPR005801">
    <property type="entry name" value="ADC_synthase"/>
</dbReference>
<evidence type="ECO:0000313" key="7">
    <source>
        <dbReference type="EMBL" id="SEV88181.1"/>
    </source>
</evidence>
<dbReference type="InterPro" id="IPR004561">
    <property type="entry name" value="IsoChor_synthase"/>
</dbReference>
<dbReference type="Gene3D" id="3.60.120.10">
    <property type="entry name" value="Anthranilate synthase"/>
    <property type="match status" value="1"/>
</dbReference>
<dbReference type="Proteomes" id="UP000243605">
    <property type="component" value="Unassembled WGS sequence"/>
</dbReference>
<dbReference type="InterPro" id="IPR015890">
    <property type="entry name" value="Chorismate_C"/>
</dbReference>
<dbReference type="SUPFAM" id="SSF56322">
    <property type="entry name" value="ADC synthase"/>
    <property type="match status" value="1"/>
</dbReference>
<evidence type="ECO:0000256" key="2">
    <source>
        <dbReference type="ARBA" id="ARBA00005297"/>
    </source>
</evidence>
<evidence type="ECO:0000256" key="1">
    <source>
        <dbReference type="ARBA" id="ARBA00000799"/>
    </source>
</evidence>
<dbReference type="PANTHER" id="PTHR42839:SF1">
    <property type="entry name" value="ISOCHORISMATE SYNTHASE MENF"/>
    <property type="match status" value="1"/>
</dbReference>